<evidence type="ECO:0000313" key="1">
    <source>
        <dbReference type="EMBL" id="KAF9488160.1"/>
    </source>
</evidence>
<evidence type="ECO:0008006" key="3">
    <source>
        <dbReference type="Google" id="ProtNLM"/>
    </source>
</evidence>
<reference evidence="1" key="1">
    <citation type="submission" date="2020-11" db="EMBL/GenBank/DDBJ databases">
        <authorList>
            <consortium name="DOE Joint Genome Institute"/>
            <person name="Ahrendt S."/>
            <person name="Riley R."/>
            <person name="Andreopoulos W."/>
            <person name="Labutti K."/>
            <person name="Pangilinan J."/>
            <person name="Ruiz-Duenas F.J."/>
            <person name="Barrasa J.M."/>
            <person name="Sanchez-Garcia M."/>
            <person name="Camarero S."/>
            <person name="Miyauchi S."/>
            <person name="Serrano A."/>
            <person name="Linde D."/>
            <person name="Babiker R."/>
            <person name="Drula E."/>
            <person name="Ayuso-Fernandez I."/>
            <person name="Pacheco R."/>
            <person name="Padilla G."/>
            <person name="Ferreira P."/>
            <person name="Barriuso J."/>
            <person name="Kellner H."/>
            <person name="Castanera R."/>
            <person name="Alfaro M."/>
            <person name="Ramirez L."/>
            <person name="Pisabarro A.G."/>
            <person name="Kuo A."/>
            <person name="Tritt A."/>
            <person name="Lipzen A."/>
            <person name="He G."/>
            <person name="Yan M."/>
            <person name="Ng V."/>
            <person name="Cullen D."/>
            <person name="Martin F."/>
            <person name="Rosso M.-N."/>
            <person name="Henrissat B."/>
            <person name="Hibbett D."/>
            <person name="Martinez A.T."/>
            <person name="Grigoriev I.V."/>
        </authorList>
    </citation>
    <scope>NUCLEOTIDE SEQUENCE</scope>
    <source>
        <strain evidence="1">ATCC 90797</strain>
    </source>
</reference>
<dbReference type="Proteomes" id="UP000807025">
    <property type="component" value="Unassembled WGS sequence"/>
</dbReference>
<evidence type="ECO:0000313" key="2">
    <source>
        <dbReference type="Proteomes" id="UP000807025"/>
    </source>
</evidence>
<name>A0A9P5ZK94_PLEER</name>
<comment type="caution">
    <text evidence="1">The sequence shown here is derived from an EMBL/GenBank/DDBJ whole genome shotgun (WGS) entry which is preliminary data.</text>
</comment>
<sequence length="176" mass="19738">MCKSLQTFVKDHGVQDELPDELITDQALRIEEIEGVETGETNFCCTKCNLAYSSLDSFRHHICSKKAQHVLVAKEVDAPVEDIAERGPAQRIFGQLIHVKCCGSLTSSTGTLDPFTILHDQFLPELELNRDIPVLGSDSERLFYLKKTDWDQHLHEYIGGLQKAGLLVVMYALPLP</sequence>
<dbReference type="EMBL" id="MU154728">
    <property type="protein sequence ID" value="KAF9488160.1"/>
    <property type="molecule type" value="Genomic_DNA"/>
</dbReference>
<dbReference type="AlphaFoldDB" id="A0A9P5ZK94"/>
<protein>
    <recommendedName>
        <fullName evidence="3">C2H2-type domain-containing protein</fullName>
    </recommendedName>
</protein>
<gene>
    <name evidence="1" type="ORF">BDN71DRAFT_1513312</name>
</gene>
<accession>A0A9P5ZK94</accession>
<proteinExistence type="predicted"/>
<keyword evidence="2" id="KW-1185">Reference proteome</keyword>
<organism evidence="1 2">
    <name type="scientific">Pleurotus eryngii</name>
    <name type="common">Boletus of the steppes</name>
    <dbReference type="NCBI Taxonomy" id="5323"/>
    <lineage>
        <taxon>Eukaryota</taxon>
        <taxon>Fungi</taxon>
        <taxon>Dikarya</taxon>
        <taxon>Basidiomycota</taxon>
        <taxon>Agaricomycotina</taxon>
        <taxon>Agaricomycetes</taxon>
        <taxon>Agaricomycetidae</taxon>
        <taxon>Agaricales</taxon>
        <taxon>Pleurotineae</taxon>
        <taxon>Pleurotaceae</taxon>
        <taxon>Pleurotus</taxon>
    </lineage>
</organism>